<protein>
    <recommendedName>
        <fullName evidence="3">Helix-turn-helix domain containing protein</fullName>
    </recommendedName>
</protein>
<name>A0ABQ1PWQ2_9BACI</name>
<reference evidence="2" key="1">
    <citation type="journal article" date="2019" name="Int. J. Syst. Evol. Microbiol.">
        <title>The Global Catalogue of Microorganisms (GCM) 10K type strain sequencing project: providing services to taxonomists for standard genome sequencing and annotation.</title>
        <authorList>
            <consortium name="The Broad Institute Genomics Platform"/>
            <consortium name="The Broad Institute Genome Sequencing Center for Infectious Disease"/>
            <person name="Wu L."/>
            <person name="Ma J."/>
        </authorList>
    </citation>
    <scope>NUCLEOTIDE SEQUENCE [LARGE SCALE GENOMIC DNA]</scope>
    <source>
        <strain evidence="2">CGMCC 1.15353</strain>
    </source>
</reference>
<comment type="caution">
    <text evidence="1">The sequence shown here is derived from an EMBL/GenBank/DDBJ whole genome shotgun (WGS) entry which is preliminary data.</text>
</comment>
<dbReference type="Proteomes" id="UP000642571">
    <property type="component" value="Unassembled WGS sequence"/>
</dbReference>
<proteinExistence type="predicted"/>
<sequence>MSIYIAHEEAGFDWNNEDVKRFQEYWNQGYSIVAIAKMLRRTQLDVALLGLDQTVKGLVSKRYGGALGDEWGRQPAKRSG</sequence>
<evidence type="ECO:0000313" key="2">
    <source>
        <dbReference type="Proteomes" id="UP000642571"/>
    </source>
</evidence>
<keyword evidence="2" id="KW-1185">Reference proteome</keyword>
<accession>A0ABQ1PWQ2</accession>
<evidence type="ECO:0008006" key="3">
    <source>
        <dbReference type="Google" id="ProtNLM"/>
    </source>
</evidence>
<gene>
    <name evidence="1" type="ORF">GCM10011389_10860</name>
</gene>
<dbReference type="EMBL" id="BMIN01000003">
    <property type="protein sequence ID" value="GGD05188.1"/>
    <property type="molecule type" value="Genomic_DNA"/>
</dbReference>
<evidence type="ECO:0000313" key="1">
    <source>
        <dbReference type="EMBL" id="GGD05188.1"/>
    </source>
</evidence>
<dbReference type="RefSeq" id="WP_229721129.1">
    <property type="nucleotide sequence ID" value="NZ_BMIN01000003.1"/>
</dbReference>
<organism evidence="1 2">
    <name type="scientific">Pontibacillus salipaludis</name>
    <dbReference type="NCBI Taxonomy" id="1697394"/>
    <lineage>
        <taxon>Bacteria</taxon>
        <taxon>Bacillati</taxon>
        <taxon>Bacillota</taxon>
        <taxon>Bacilli</taxon>
        <taxon>Bacillales</taxon>
        <taxon>Bacillaceae</taxon>
        <taxon>Pontibacillus</taxon>
    </lineage>
</organism>